<keyword evidence="5" id="KW-1185">Reference proteome</keyword>
<sequence length="325" mass="34513">MTFSAKSAARFLLPCLLALAACSTAPAERASGELTLNAMGVAELREPDLIANYYPAEGRAHGPAILLLGGSEGGLSPLVAEDAFALRDAGYHVLQLSYYQSPGQAENLEMVALEIFDRGLEWLRARPEVDAKKLGLMGTSKGAEAALITATRHPDAFDAIVAVVPSSVSWQGINWDFDGRPPEASWSLDGDAYPYLPYGAWEAEQGLYSLYENGLEGLDAHPEAQIRIEQVDAQILLICGEADTLWPSCPMSEALAERSARLNGPDIEVLAYPDAGHGSGGVPSDAFDPSQADEASGYGGTKGSNQAARADGWPKTLTFLETALK</sequence>
<accession>A0ABW1S726</accession>
<keyword evidence="4" id="KW-0378">Hydrolase</keyword>
<dbReference type="Gene3D" id="3.40.50.1820">
    <property type="entry name" value="alpha/beta hydrolase"/>
    <property type="match status" value="1"/>
</dbReference>
<dbReference type="RefSeq" id="WP_377375343.1">
    <property type="nucleotide sequence ID" value="NZ_JBHSSW010000003.1"/>
</dbReference>
<keyword evidence="2" id="KW-0732">Signal</keyword>
<dbReference type="PANTHER" id="PTHR10824:SF4">
    <property type="entry name" value="ACYL-COENZYME A THIOESTERASE 1-LIKE"/>
    <property type="match status" value="1"/>
</dbReference>
<dbReference type="EMBL" id="JBHSSW010000003">
    <property type="protein sequence ID" value="MFC6197059.1"/>
    <property type="molecule type" value="Genomic_DNA"/>
</dbReference>
<dbReference type="InterPro" id="IPR016662">
    <property type="entry name" value="Acyl-CoA_thioEstase_long-chain"/>
</dbReference>
<comment type="caution">
    <text evidence="4">The sequence shown here is derived from an EMBL/GenBank/DDBJ whole genome shotgun (WGS) entry which is preliminary data.</text>
</comment>
<feature type="domain" description="BAAT/Acyl-CoA thioester hydrolase C-terminal" evidence="3">
    <location>
        <begin position="111"/>
        <end position="324"/>
    </location>
</feature>
<dbReference type="PANTHER" id="PTHR10824">
    <property type="entry name" value="ACYL-COENZYME A THIOESTERASE-RELATED"/>
    <property type="match status" value="1"/>
</dbReference>
<proteinExistence type="predicted"/>
<dbReference type="InterPro" id="IPR029058">
    <property type="entry name" value="AB_hydrolase_fold"/>
</dbReference>
<protein>
    <submittedName>
        <fullName evidence="4">Acyl-CoA thioester hydrolase/BAAT C-terminal domain-containing protein</fullName>
    </submittedName>
</protein>
<evidence type="ECO:0000313" key="4">
    <source>
        <dbReference type="EMBL" id="MFC6197059.1"/>
    </source>
</evidence>
<evidence type="ECO:0000256" key="2">
    <source>
        <dbReference type="SAM" id="SignalP"/>
    </source>
</evidence>
<feature type="signal peptide" evidence="2">
    <location>
        <begin position="1"/>
        <end position="20"/>
    </location>
</feature>
<dbReference type="SUPFAM" id="SSF53474">
    <property type="entry name" value="alpha/beta-Hydrolases"/>
    <property type="match status" value="1"/>
</dbReference>
<dbReference type="Pfam" id="PF08840">
    <property type="entry name" value="BAAT_C"/>
    <property type="match status" value="1"/>
</dbReference>
<dbReference type="InterPro" id="IPR014940">
    <property type="entry name" value="BAAT_C"/>
</dbReference>
<dbReference type="PIRSF" id="PIRSF016521">
    <property type="entry name" value="Acyl-CoA_hydro"/>
    <property type="match status" value="1"/>
</dbReference>
<evidence type="ECO:0000313" key="5">
    <source>
        <dbReference type="Proteomes" id="UP001596303"/>
    </source>
</evidence>
<gene>
    <name evidence="4" type="ORF">ACFQDM_03175</name>
</gene>
<dbReference type="PROSITE" id="PS51257">
    <property type="entry name" value="PROKAR_LIPOPROTEIN"/>
    <property type="match status" value="1"/>
</dbReference>
<dbReference type="GO" id="GO:0016787">
    <property type="term" value="F:hydrolase activity"/>
    <property type="evidence" value="ECO:0007669"/>
    <property type="project" value="UniProtKB-KW"/>
</dbReference>
<organism evidence="4 5">
    <name type="scientific">Ponticaulis profundi</name>
    <dbReference type="NCBI Taxonomy" id="2665222"/>
    <lineage>
        <taxon>Bacteria</taxon>
        <taxon>Pseudomonadati</taxon>
        <taxon>Pseudomonadota</taxon>
        <taxon>Alphaproteobacteria</taxon>
        <taxon>Hyphomonadales</taxon>
        <taxon>Hyphomonadaceae</taxon>
        <taxon>Ponticaulis</taxon>
    </lineage>
</organism>
<feature type="chain" id="PRO_5045732180" evidence="2">
    <location>
        <begin position="21"/>
        <end position="325"/>
    </location>
</feature>
<feature type="region of interest" description="Disordered" evidence="1">
    <location>
        <begin position="274"/>
        <end position="311"/>
    </location>
</feature>
<evidence type="ECO:0000256" key="1">
    <source>
        <dbReference type="SAM" id="MobiDB-lite"/>
    </source>
</evidence>
<evidence type="ECO:0000259" key="3">
    <source>
        <dbReference type="Pfam" id="PF08840"/>
    </source>
</evidence>
<dbReference type="Proteomes" id="UP001596303">
    <property type="component" value="Unassembled WGS sequence"/>
</dbReference>
<name>A0ABW1S726_9PROT</name>
<reference evidence="5" key="1">
    <citation type="journal article" date="2019" name="Int. J. Syst. Evol. Microbiol.">
        <title>The Global Catalogue of Microorganisms (GCM) 10K type strain sequencing project: providing services to taxonomists for standard genome sequencing and annotation.</title>
        <authorList>
            <consortium name="The Broad Institute Genomics Platform"/>
            <consortium name="The Broad Institute Genome Sequencing Center for Infectious Disease"/>
            <person name="Wu L."/>
            <person name="Ma J."/>
        </authorList>
    </citation>
    <scope>NUCLEOTIDE SEQUENCE [LARGE SCALE GENOMIC DNA]</scope>
    <source>
        <strain evidence="5">CGMCC-1.15741</strain>
    </source>
</reference>